<proteinExistence type="predicted"/>
<evidence type="ECO:0000313" key="2">
    <source>
        <dbReference type="Proteomes" id="UP000499080"/>
    </source>
</evidence>
<dbReference type="Proteomes" id="UP000499080">
    <property type="component" value="Unassembled WGS sequence"/>
</dbReference>
<comment type="caution">
    <text evidence="1">The sequence shown here is derived from an EMBL/GenBank/DDBJ whole genome shotgun (WGS) entry which is preliminary data.</text>
</comment>
<sequence length="113" mass="13240">MIQCWGAFCLNEEKIHSRFTFGSYGWLFNARIPDDVLPGIFPALWCGVFDPPTFFEQRNLWKSFARKILMSWGSTRGERFAVPRGRWLSGPELRSKPVCVYLEGRKFIKLYVI</sequence>
<name>A0A4Y2FLU0_ARAVE</name>
<keyword evidence="2" id="KW-1185">Reference proteome</keyword>
<accession>A0A4Y2FLU0</accession>
<dbReference type="EMBL" id="BGPR01000990">
    <property type="protein sequence ID" value="GBM42201.1"/>
    <property type="molecule type" value="Genomic_DNA"/>
</dbReference>
<dbReference type="AlphaFoldDB" id="A0A4Y2FLU0"/>
<reference evidence="1 2" key="1">
    <citation type="journal article" date="2019" name="Sci. Rep.">
        <title>Orb-weaving spider Araneus ventricosus genome elucidates the spidroin gene catalogue.</title>
        <authorList>
            <person name="Kono N."/>
            <person name="Nakamura H."/>
            <person name="Ohtoshi R."/>
            <person name="Moran D.A.P."/>
            <person name="Shinohara A."/>
            <person name="Yoshida Y."/>
            <person name="Fujiwara M."/>
            <person name="Mori M."/>
            <person name="Tomita M."/>
            <person name="Arakawa K."/>
        </authorList>
    </citation>
    <scope>NUCLEOTIDE SEQUENCE [LARGE SCALE GENOMIC DNA]</scope>
</reference>
<protein>
    <submittedName>
        <fullName evidence="1">Uncharacterized protein</fullName>
    </submittedName>
</protein>
<organism evidence="1 2">
    <name type="scientific">Araneus ventricosus</name>
    <name type="common">Orbweaver spider</name>
    <name type="synonym">Epeira ventricosa</name>
    <dbReference type="NCBI Taxonomy" id="182803"/>
    <lineage>
        <taxon>Eukaryota</taxon>
        <taxon>Metazoa</taxon>
        <taxon>Ecdysozoa</taxon>
        <taxon>Arthropoda</taxon>
        <taxon>Chelicerata</taxon>
        <taxon>Arachnida</taxon>
        <taxon>Araneae</taxon>
        <taxon>Araneomorphae</taxon>
        <taxon>Entelegynae</taxon>
        <taxon>Araneoidea</taxon>
        <taxon>Araneidae</taxon>
        <taxon>Araneus</taxon>
    </lineage>
</organism>
<evidence type="ECO:0000313" key="1">
    <source>
        <dbReference type="EMBL" id="GBM42201.1"/>
    </source>
</evidence>
<gene>
    <name evidence="1" type="ORF">AVEN_17229_1</name>
</gene>